<dbReference type="Proteomes" id="UP000501690">
    <property type="component" value="Linkage Group LG11"/>
</dbReference>
<sequence>MAAKLLQSLADENPDLQKQIGCMTGIFQLFDRHHALTARRIAHKRLPSGNSHFSDGSLERDSNNIHHRQATTDTSLNKGVNERQRISTESSRASFSSCSSSVSSLDCKAEAEAPFDRILFPETPSRDAAMNQSTISSHFGCNSLDLRDVVKDSMYREARGLSVKTTGKEESAINGMKHRDSPRPVQLPKSVDGSYRGGIDEKQSVPIDLKESIRVLAKLREAPWYYAETKELPRSSHEVKDGPWHSNSKDASWFAYEGKEISRLSFESRETIKSTPKLKELPRLSLDSKEGSLRPYSSDSATHPSRNIYTGTPTSNDKFSTLQQPSTIPNRLPGVVAKLMGLEALPDSSLAGDTQPSSTEAYSAQDSSQFPRSSKPGLTRPLRFSHSPKISLKDPTSPRRKNSDLVMKPISSSRFPIEPAPWKQQDGNRSSQKLNLRGVKAPARAPDTFPSVYSEIEKRLKDLEFKQSGRDLRALKQILEAMQEKGLLESRKEEQAPNVVGSQNEYEQKSTSQDQNTRSLRQQNSQRNNFLSSTIKGSESARAFESPIVIMKPAKLVEKTAIPASSVIPIGGLSVSQKHQNGGVYVENKTSTSATRVAKEQSSRNIHRDASASSIDKKANGSKTTRSAQSQSRSQQHLKENSQSSVKHSGTVSPRLQQKKLELEKRSRPPPPPSDSTKLRRQSGKKATESGSPGGKQRPKTPNSRHNDEQLSEISNESRSLSCLGDEISLQSDSLTVNSKMEVEVTSSLKSVEIDDSQSPSLKGVKQLISETTQKKSTPRLDEAESVAELGADAPEHPSPISVLDGSVYRDDMPSPVKQISEDSKGDDGQDSKENEITDQWNPAESLSFHSMGSGEINRKKLQNIDHLVQKLRRLNSSHDEARIDYIASLCENSNPDHRYISEILLASGLLLRDLSSELLTFQLHSSGNPINPELFLVLEQTKASSLLSKEESTPEKDSNMKLNKEKFHRKFIFDSVNEILGAKLGSSPEPWFLPNSNRLTKKTLSAQKLLKELCFEIEKIQAKKPECCLEDEDDDLKSMLCQDVMLGSESWTDFHGYLPGVVLDVERLIFKDLVDEVVIGESSGLRVKPPVRRRKLFGK</sequence>
<evidence type="ECO:0000313" key="4">
    <source>
        <dbReference type="EMBL" id="QCE14109.1"/>
    </source>
</evidence>
<feature type="region of interest" description="Disordered" evidence="1">
    <location>
        <begin position="748"/>
        <end position="849"/>
    </location>
</feature>
<dbReference type="Gramene" id="Vigun09g060600.3.v1.2">
    <property type="protein sequence ID" value="Vigun09g060600.3.v1.2"/>
    <property type="gene ID" value="Vigun09g060600.v1.2"/>
</dbReference>
<feature type="compositionally biased region" description="Polar residues" evidence="1">
    <location>
        <begin position="295"/>
        <end position="329"/>
    </location>
</feature>
<dbReference type="InterPro" id="IPR032795">
    <property type="entry name" value="DUF3741-assoc"/>
</dbReference>
<protein>
    <recommendedName>
        <fullName evidence="6">DUF4378 domain-containing protein</fullName>
    </recommendedName>
</protein>
<feature type="region of interest" description="Disordered" evidence="1">
    <location>
        <begin position="69"/>
        <end position="93"/>
    </location>
</feature>
<feature type="compositionally biased region" description="Polar residues" evidence="1">
    <location>
        <begin position="838"/>
        <end position="849"/>
    </location>
</feature>
<gene>
    <name evidence="4" type="ORF">DEO72_LG11g1107</name>
</gene>
<feature type="region of interest" description="Disordered" evidence="1">
    <location>
        <begin position="283"/>
        <end position="330"/>
    </location>
</feature>
<evidence type="ECO:0000256" key="1">
    <source>
        <dbReference type="SAM" id="MobiDB-lite"/>
    </source>
</evidence>
<dbReference type="OrthoDB" id="769613at2759"/>
<feature type="compositionally biased region" description="Polar residues" evidence="1">
    <location>
        <begin position="641"/>
        <end position="656"/>
    </location>
</feature>
<reference evidence="4 5" key="1">
    <citation type="submission" date="2019-04" db="EMBL/GenBank/DDBJ databases">
        <title>An improved genome assembly and genetic linkage map for asparagus bean, Vigna unguiculata ssp. sesquipedialis.</title>
        <authorList>
            <person name="Xia Q."/>
            <person name="Zhang R."/>
            <person name="Dong Y."/>
        </authorList>
    </citation>
    <scope>NUCLEOTIDE SEQUENCE [LARGE SCALE GENOMIC DNA]</scope>
    <source>
        <tissue evidence="4">Leaf</tissue>
    </source>
</reference>
<feature type="compositionally biased region" description="Polar residues" evidence="1">
    <location>
        <begin position="425"/>
        <end position="434"/>
    </location>
</feature>
<dbReference type="Pfam" id="PF14309">
    <property type="entry name" value="DUF4378"/>
    <property type="match status" value="1"/>
</dbReference>
<feature type="compositionally biased region" description="Basic and acidic residues" evidence="1">
    <location>
        <begin position="820"/>
        <end position="836"/>
    </location>
</feature>
<feature type="compositionally biased region" description="Basic and acidic residues" evidence="1">
    <location>
        <begin position="283"/>
        <end position="292"/>
    </location>
</feature>
<feature type="domain" description="DUF4378" evidence="2">
    <location>
        <begin position="897"/>
        <end position="1077"/>
    </location>
</feature>
<keyword evidence="5" id="KW-1185">Reference proteome</keyword>
<dbReference type="PANTHER" id="PTHR31680">
    <property type="entry name" value="LONGIFOLIA PROTEIN"/>
    <property type="match status" value="1"/>
</dbReference>
<feature type="compositionally biased region" description="Basic and acidic residues" evidence="1">
    <location>
        <begin position="166"/>
        <end position="182"/>
    </location>
</feature>
<dbReference type="InterPro" id="IPR025486">
    <property type="entry name" value="DUF4378"/>
</dbReference>
<evidence type="ECO:0000259" key="3">
    <source>
        <dbReference type="Pfam" id="PF14383"/>
    </source>
</evidence>
<feature type="region of interest" description="Disordered" evidence="1">
    <location>
        <begin position="484"/>
        <end position="537"/>
    </location>
</feature>
<proteinExistence type="predicted"/>
<feature type="compositionally biased region" description="Basic and acidic residues" evidence="1">
    <location>
        <begin position="597"/>
        <end position="619"/>
    </location>
</feature>
<accession>A0A4D6NNI6</accession>
<feature type="compositionally biased region" description="Polar residues" evidence="1">
    <location>
        <begin position="500"/>
        <end position="537"/>
    </location>
</feature>
<name>A0A4D6NNI6_VIGUN</name>
<feature type="region of interest" description="Disordered" evidence="1">
    <location>
        <begin position="161"/>
        <end position="199"/>
    </location>
</feature>
<dbReference type="PANTHER" id="PTHR31680:SF4">
    <property type="entry name" value="LONGIFOLIA PROTEIN"/>
    <property type="match status" value="1"/>
</dbReference>
<evidence type="ECO:0000259" key="2">
    <source>
        <dbReference type="Pfam" id="PF14309"/>
    </source>
</evidence>
<organism evidence="4 5">
    <name type="scientific">Vigna unguiculata</name>
    <name type="common">Cowpea</name>
    <dbReference type="NCBI Taxonomy" id="3917"/>
    <lineage>
        <taxon>Eukaryota</taxon>
        <taxon>Viridiplantae</taxon>
        <taxon>Streptophyta</taxon>
        <taxon>Embryophyta</taxon>
        <taxon>Tracheophyta</taxon>
        <taxon>Spermatophyta</taxon>
        <taxon>Magnoliopsida</taxon>
        <taxon>eudicotyledons</taxon>
        <taxon>Gunneridae</taxon>
        <taxon>Pentapetalae</taxon>
        <taxon>rosids</taxon>
        <taxon>fabids</taxon>
        <taxon>Fabales</taxon>
        <taxon>Fabaceae</taxon>
        <taxon>Papilionoideae</taxon>
        <taxon>50 kb inversion clade</taxon>
        <taxon>NPAAA clade</taxon>
        <taxon>indigoferoid/millettioid clade</taxon>
        <taxon>Phaseoleae</taxon>
        <taxon>Vigna</taxon>
    </lineage>
</organism>
<dbReference type="Gramene" id="Vigun09g060600.2.v1.2">
    <property type="protein sequence ID" value="Vigun09g060600.2.v1.2"/>
    <property type="gene ID" value="Vigun09g060600.v1.2"/>
</dbReference>
<evidence type="ECO:0008006" key="6">
    <source>
        <dbReference type="Google" id="ProtNLM"/>
    </source>
</evidence>
<dbReference type="GO" id="GO:0051513">
    <property type="term" value="P:regulation of monopolar cell growth"/>
    <property type="evidence" value="ECO:0007669"/>
    <property type="project" value="InterPro"/>
</dbReference>
<feature type="region of interest" description="Disordered" evidence="1">
    <location>
        <begin position="574"/>
        <end position="721"/>
    </location>
</feature>
<dbReference type="AlphaFoldDB" id="A0A4D6NNI6"/>
<feature type="compositionally biased region" description="Polar residues" evidence="1">
    <location>
        <begin position="712"/>
        <end position="721"/>
    </location>
</feature>
<dbReference type="Gramene" id="Vigun09g060600.1.v1.2">
    <property type="protein sequence ID" value="Vigun09g060600.1.v1.2"/>
    <property type="gene ID" value="Vigun09g060600.v1.2"/>
</dbReference>
<feature type="compositionally biased region" description="Basic and acidic residues" evidence="1">
    <location>
        <begin position="484"/>
        <end position="495"/>
    </location>
</feature>
<feature type="domain" description="DUF3741" evidence="3">
    <location>
        <begin position="331"/>
        <end position="349"/>
    </location>
</feature>
<feature type="compositionally biased region" description="Polar residues" evidence="1">
    <location>
        <begin position="351"/>
        <end position="372"/>
    </location>
</feature>
<feature type="compositionally biased region" description="Low complexity" evidence="1">
    <location>
        <begin position="626"/>
        <end position="635"/>
    </location>
</feature>
<dbReference type="EMBL" id="CP039355">
    <property type="protein sequence ID" value="QCE14109.1"/>
    <property type="molecule type" value="Genomic_DNA"/>
</dbReference>
<evidence type="ECO:0000313" key="5">
    <source>
        <dbReference type="Proteomes" id="UP000501690"/>
    </source>
</evidence>
<feature type="region of interest" description="Disordered" evidence="1">
    <location>
        <begin position="347"/>
        <end position="447"/>
    </location>
</feature>
<dbReference type="InterPro" id="IPR033334">
    <property type="entry name" value="LNG1/2"/>
</dbReference>
<dbReference type="Pfam" id="PF14383">
    <property type="entry name" value="VARLMGL"/>
    <property type="match status" value="1"/>
</dbReference>